<reference evidence="2" key="3">
    <citation type="submission" date="2021-02" db="UniProtKB">
        <authorList>
            <consortium name="EnsemblMetazoa"/>
        </authorList>
    </citation>
    <scope>IDENTIFICATION</scope>
    <source>
        <strain evidence="2">USDA</strain>
    </source>
</reference>
<evidence type="ECO:0000313" key="1">
    <source>
        <dbReference type="EMBL" id="EEB10125.1"/>
    </source>
</evidence>
<name>E0V9R9_PEDHC</name>
<dbReference type="VEuPathDB" id="VectorBase:PHUM019520"/>
<dbReference type="Proteomes" id="UP000009046">
    <property type="component" value="Unassembled WGS sequence"/>
</dbReference>
<reference evidence="1" key="1">
    <citation type="submission" date="2007-04" db="EMBL/GenBank/DDBJ databases">
        <title>Annotation of Pediculus humanus corporis strain USDA.</title>
        <authorList>
            <person name="Kirkness E."/>
            <person name="Hannick L."/>
            <person name="Hass B."/>
            <person name="Bruggner R."/>
            <person name="Lawson D."/>
            <person name="Bidwell S."/>
            <person name="Joardar V."/>
            <person name="Caler E."/>
            <person name="Walenz B."/>
            <person name="Inman J."/>
            <person name="Schobel S."/>
            <person name="Galinsky K."/>
            <person name="Amedeo P."/>
            <person name="Strausberg R."/>
        </authorList>
    </citation>
    <scope>NUCLEOTIDE SEQUENCE</scope>
    <source>
        <strain evidence="1">USDA</strain>
    </source>
</reference>
<evidence type="ECO:0000313" key="2">
    <source>
        <dbReference type="EnsemblMetazoa" id="PHUM019520-PA"/>
    </source>
</evidence>
<dbReference type="HOGENOM" id="CLU_1449358_0_0_1"/>
<accession>E0V9R9</accession>
<protein>
    <submittedName>
        <fullName evidence="1 2">Uncharacterized protein</fullName>
    </submittedName>
</protein>
<dbReference type="EnsemblMetazoa" id="PHUM019520-RA">
    <property type="protein sequence ID" value="PHUM019520-PA"/>
    <property type="gene ID" value="PHUM019520"/>
</dbReference>
<dbReference type="InParanoid" id="E0V9R9"/>
<keyword evidence="3" id="KW-1185">Reference proteome</keyword>
<reference evidence="1" key="2">
    <citation type="submission" date="2007-04" db="EMBL/GenBank/DDBJ databases">
        <title>The genome of the human body louse.</title>
        <authorList>
            <consortium name="The Human Body Louse Genome Consortium"/>
            <person name="Kirkness E."/>
            <person name="Walenz B."/>
            <person name="Hass B."/>
            <person name="Bruggner R."/>
            <person name="Strausberg R."/>
        </authorList>
    </citation>
    <scope>NUCLEOTIDE SEQUENCE</scope>
    <source>
        <strain evidence="1">USDA</strain>
    </source>
</reference>
<gene>
    <name evidence="2" type="primary">8233825</name>
    <name evidence="1" type="ORF">Phum_PHUM019520</name>
</gene>
<proteinExistence type="predicted"/>
<dbReference type="CTD" id="8233825"/>
<dbReference type="EMBL" id="DS234996">
    <property type="protein sequence ID" value="EEB10125.1"/>
    <property type="molecule type" value="Genomic_DNA"/>
</dbReference>
<dbReference type="OrthoDB" id="7572059at2759"/>
<dbReference type="EMBL" id="AAZO01000237">
    <property type="status" value="NOT_ANNOTATED_CDS"/>
    <property type="molecule type" value="Genomic_DNA"/>
</dbReference>
<dbReference type="KEGG" id="phu:Phum_PHUM019520"/>
<dbReference type="RefSeq" id="XP_002422863.1">
    <property type="nucleotide sequence ID" value="XM_002422818.1"/>
</dbReference>
<organism>
    <name type="scientific">Pediculus humanus subsp. corporis</name>
    <name type="common">Body louse</name>
    <dbReference type="NCBI Taxonomy" id="121224"/>
    <lineage>
        <taxon>Eukaryota</taxon>
        <taxon>Metazoa</taxon>
        <taxon>Ecdysozoa</taxon>
        <taxon>Arthropoda</taxon>
        <taxon>Hexapoda</taxon>
        <taxon>Insecta</taxon>
        <taxon>Pterygota</taxon>
        <taxon>Neoptera</taxon>
        <taxon>Paraneoptera</taxon>
        <taxon>Psocodea</taxon>
        <taxon>Troctomorpha</taxon>
        <taxon>Phthiraptera</taxon>
        <taxon>Anoplura</taxon>
        <taxon>Pediculidae</taxon>
        <taxon>Pediculus</taxon>
    </lineage>
</organism>
<dbReference type="AlphaFoldDB" id="E0V9R9"/>
<dbReference type="eggNOG" id="ENOG502SU07">
    <property type="taxonomic scope" value="Eukaryota"/>
</dbReference>
<evidence type="ECO:0000313" key="3">
    <source>
        <dbReference type="Proteomes" id="UP000009046"/>
    </source>
</evidence>
<dbReference type="GeneID" id="8233825"/>
<sequence length="187" mass="21341">MTFLRCYFTVTRLKELFQNWDKLDDDEKQFIDTQIEKWSSPGQIQLYKTVKKALNKWGKVQDTEGAPGCEPGWFTFSCDSQLEEELINVLQTIENLLCKTKVIKSNFYNLPSTAEELQALKNLPEVPPSSPGSESDDFLYLNSPEKQRSEPLKTCGRSVSVHSGRALYNYCHSVKSAPLIKDGYNTD</sequence>